<keyword evidence="2" id="KW-1185">Reference proteome</keyword>
<dbReference type="EMBL" id="QURN01000004">
    <property type="protein sequence ID" value="RFC68439.1"/>
    <property type="molecule type" value="Genomic_DNA"/>
</dbReference>
<dbReference type="Proteomes" id="UP000262379">
    <property type="component" value="Unassembled WGS sequence"/>
</dbReference>
<comment type="caution">
    <text evidence="1">The sequence shown here is derived from an EMBL/GenBank/DDBJ whole genome shotgun (WGS) entry which is preliminary data.</text>
</comment>
<gene>
    <name evidence="1" type="ORF">DY251_05550</name>
</gene>
<dbReference type="PANTHER" id="PTHR33973">
    <property type="entry name" value="OS07G0153300 PROTEIN"/>
    <property type="match status" value="1"/>
</dbReference>
<protein>
    <submittedName>
        <fullName evidence="1">DUF1365 domain-containing protein</fullName>
    </submittedName>
</protein>
<dbReference type="PANTHER" id="PTHR33973:SF4">
    <property type="entry name" value="OS07G0153300 PROTEIN"/>
    <property type="match status" value="1"/>
</dbReference>
<reference evidence="2" key="1">
    <citation type="submission" date="2018-08" db="EMBL/GenBank/DDBJ databases">
        <authorList>
            <person name="Im W.T."/>
        </authorList>
    </citation>
    <scope>NUCLEOTIDE SEQUENCE [LARGE SCALE GENOMIC DNA]</scope>
    <source>
        <strain evidence="2">LA-28</strain>
    </source>
</reference>
<accession>A0A371XGT1</accession>
<proteinExistence type="predicted"/>
<dbReference type="Pfam" id="PF07103">
    <property type="entry name" value="DUF1365"/>
    <property type="match status" value="1"/>
</dbReference>
<name>A0A371XGT1_9HYPH</name>
<dbReference type="RefSeq" id="WP_116622875.1">
    <property type="nucleotide sequence ID" value="NZ_QURN01000004.1"/>
</dbReference>
<organism evidence="1 2">
    <name type="scientific">Mesorhizobium denitrificans</name>
    <dbReference type="NCBI Taxonomy" id="2294114"/>
    <lineage>
        <taxon>Bacteria</taxon>
        <taxon>Pseudomonadati</taxon>
        <taxon>Pseudomonadota</taxon>
        <taxon>Alphaproteobacteria</taxon>
        <taxon>Hyphomicrobiales</taxon>
        <taxon>Phyllobacteriaceae</taxon>
        <taxon>Mesorhizobium</taxon>
    </lineage>
</organism>
<dbReference type="AlphaFoldDB" id="A0A371XGT1"/>
<sequence>MSRARITTTAANGTAPDAAGTLYAGSVMHQRLKPFGHRFSYSVFSLLVDLDRLPELDGQTFLLCVNRPGMVSLYERDHVEQTGETLRQYADGLLGKAGFQKPAHRILMLAYPRIFGYAFNPISVYFAYDQNGALTALIYAVRNTFGERHSYVAPVMHGESGPAGIRQTRAKVLHVSPFMEMSARYHFRVLPPGRTVRLRIHEEVGDEPVLAATFNGDAVHLDSASLAVCLAKFPFMTLKVTLGIHWQALRLWFKGAKFHKSPPPPPHASFRDS</sequence>
<evidence type="ECO:0000313" key="2">
    <source>
        <dbReference type="Proteomes" id="UP000262379"/>
    </source>
</evidence>
<evidence type="ECO:0000313" key="1">
    <source>
        <dbReference type="EMBL" id="RFC68439.1"/>
    </source>
</evidence>
<dbReference type="InterPro" id="IPR010775">
    <property type="entry name" value="DUF1365"/>
</dbReference>